<dbReference type="AlphaFoldDB" id="A0A443SI56"/>
<keyword evidence="2" id="KW-0819">tRNA processing</keyword>
<accession>A0A443SI56</accession>
<name>A0A443SI56_9ACAR</name>
<dbReference type="STRING" id="299467.A0A443SI56"/>
<evidence type="ECO:0000313" key="7">
    <source>
        <dbReference type="Proteomes" id="UP000288716"/>
    </source>
</evidence>
<dbReference type="GO" id="GO:0006388">
    <property type="term" value="P:tRNA splicing, via endonucleolytic cleavage and ligation"/>
    <property type="evidence" value="ECO:0007669"/>
    <property type="project" value="TreeGrafter"/>
</dbReference>
<evidence type="ECO:0000313" key="6">
    <source>
        <dbReference type="EMBL" id="RWS27197.1"/>
    </source>
</evidence>
<dbReference type="GO" id="GO:0046872">
    <property type="term" value="F:metal ion binding"/>
    <property type="evidence" value="ECO:0007669"/>
    <property type="project" value="UniProtKB-KW"/>
</dbReference>
<dbReference type="InterPro" id="IPR002804">
    <property type="entry name" value="Archease"/>
</dbReference>
<dbReference type="PANTHER" id="PTHR12682">
    <property type="entry name" value="ARCHEASE"/>
    <property type="match status" value="1"/>
</dbReference>
<dbReference type="EMBL" id="NCKV01002189">
    <property type="protein sequence ID" value="RWS27197.1"/>
    <property type="molecule type" value="Genomic_DNA"/>
</dbReference>
<comment type="caution">
    <text evidence="6">The sequence shown here is derived from an EMBL/GenBank/DDBJ whole genome shotgun (WGS) entry which is preliminary data.</text>
</comment>
<dbReference type="GO" id="GO:0072669">
    <property type="term" value="C:tRNA-splicing ligase complex"/>
    <property type="evidence" value="ECO:0007669"/>
    <property type="project" value="TreeGrafter"/>
</dbReference>
<evidence type="ECO:0000256" key="4">
    <source>
        <dbReference type="ARBA" id="ARBA00022837"/>
    </source>
</evidence>
<evidence type="ECO:0000256" key="2">
    <source>
        <dbReference type="ARBA" id="ARBA00022694"/>
    </source>
</evidence>
<evidence type="ECO:0000256" key="3">
    <source>
        <dbReference type="ARBA" id="ARBA00022723"/>
    </source>
</evidence>
<evidence type="ECO:0000259" key="5">
    <source>
        <dbReference type="Pfam" id="PF01951"/>
    </source>
</evidence>
<comment type="similarity">
    <text evidence="1">Belongs to the archease family.</text>
</comment>
<feature type="domain" description="Archease" evidence="5">
    <location>
        <begin position="12"/>
        <end position="73"/>
    </location>
</feature>
<reference evidence="6 7" key="1">
    <citation type="journal article" date="2018" name="Gigascience">
        <title>Genomes of trombidid mites reveal novel predicted allergens and laterally-transferred genes associated with secondary metabolism.</title>
        <authorList>
            <person name="Dong X."/>
            <person name="Chaisiri K."/>
            <person name="Xia D."/>
            <person name="Armstrong S.D."/>
            <person name="Fang Y."/>
            <person name="Donnelly M.J."/>
            <person name="Kadowaki T."/>
            <person name="McGarry J.W."/>
            <person name="Darby A.C."/>
            <person name="Makepeace B.L."/>
        </authorList>
    </citation>
    <scope>NUCLEOTIDE SEQUENCE [LARGE SCALE GENOMIC DNA]</scope>
    <source>
        <strain evidence="6">UoL-UT</strain>
    </source>
</reference>
<gene>
    <name evidence="6" type="ORF">B4U80_11488</name>
</gene>
<proteinExistence type="inferred from homology"/>
<dbReference type="SUPFAM" id="SSF69819">
    <property type="entry name" value="MTH1598-like"/>
    <property type="match status" value="1"/>
</dbReference>
<keyword evidence="3" id="KW-0479">Metal-binding</keyword>
<dbReference type="PANTHER" id="PTHR12682:SF11">
    <property type="entry name" value="PROTEIN ARCHEASE"/>
    <property type="match status" value="1"/>
</dbReference>
<sequence>MYLFEYNTVKGGDDLKEAFEQCAVAMFAYMTDIETVEIKESQDIEITGDDMLSLLFQYLDDFLFNFSAEPFFIAR</sequence>
<dbReference type="VEuPathDB" id="VectorBase:LDEU004843"/>
<feature type="non-terminal residue" evidence="6">
    <location>
        <position position="75"/>
    </location>
</feature>
<keyword evidence="4" id="KW-0106">Calcium</keyword>
<dbReference type="Gene3D" id="3.55.10.10">
    <property type="entry name" value="Archease domain"/>
    <property type="match status" value="1"/>
</dbReference>
<organism evidence="6 7">
    <name type="scientific">Leptotrombidium deliense</name>
    <dbReference type="NCBI Taxonomy" id="299467"/>
    <lineage>
        <taxon>Eukaryota</taxon>
        <taxon>Metazoa</taxon>
        <taxon>Ecdysozoa</taxon>
        <taxon>Arthropoda</taxon>
        <taxon>Chelicerata</taxon>
        <taxon>Arachnida</taxon>
        <taxon>Acari</taxon>
        <taxon>Acariformes</taxon>
        <taxon>Trombidiformes</taxon>
        <taxon>Prostigmata</taxon>
        <taxon>Anystina</taxon>
        <taxon>Parasitengona</taxon>
        <taxon>Trombiculoidea</taxon>
        <taxon>Trombiculidae</taxon>
        <taxon>Leptotrombidium</taxon>
    </lineage>
</organism>
<dbReference type="OrthoDB" id="2190767at2759"/>
<dbReference type="InterPro" id="IPR023572">
    <property type="entry name" value="Archease_dom"/>
</dbReference>
<dbReference type="Pfam" id="PF01951">
    <property type="entry name" value="Archease"/>
    <property type="match status" value="1"/>
</dbReference>
<keyword evidence="7" id="KW-1185">Reference proteome</keyword>
<evidence type="ECO:0000256" key="1">
    <source>
        <dbReference type="ARBA" id="ARBA00007963"/>
    </source>
</evidence>
<dbReference type="InterPro" id="IPR036820">
    <property type="entry name" value="Archease_dom_sf"/>
</dbReference>
<dbReference type="Proteomes" id="UP000288716">
    <property type="component" value="Unassembled WGS sequence"/>
</dbReference>
<protein>
    <submittedName>
        <fullName evidence="6">MutS protein 5-like protein</fullName>
    </submittedName>
</protein>